<dbReference type="OrthoDB" id="10259622at2759"/>
<dbReference type="EMBL" id="JAAMPC010000009">
    <property type="protein sequence ID" value="KAG2295944.1"/>
    <property type="molecule type" value="Genomic_DNA"/>
</dbReference>
<evidence type="ECO:0000313" key="1">
    <source>
        <dbReference type="EMBL" id="KAG2295944.1"/>
    </source>
</evidence>
<dbReference type="Proteomes" id="UP000886595">
    <property type="component" value="Unassembled WGS sequence"/>
</dbReference>
<name>A0A8X7S1Y2_BRACI</name>
<keyword evidence="2" id="KW-1185">Reference proteome</keyword>
<evidence type="ECO:0000313" key="2">
    <source>
        <dbReference type="Proteomes" id="UP000886595"/>
    </source>
</evidence>
<dbReference type="Gene3D" id="3.30.420.40">
    <property type="match status" value="1"/>
</dbReference>
<reference evidence="1 2" key="1">
    <citation type="submission" date="2020-02" db="EMBL/GenBank/DDBJ databases">
        <authorList>
            <person name="Ma Q."/>
            <person name="Huang Y."/>
            <person name="Song X."/>
            <person name="Pei D."/>
        </authorList>
    </citation>
    <scope>NUCLEOTIDE SEQUENCE [LARGE SCALE GENOMIC DNA]</scope>
    <source>
        <strain evidence="1">Sxm20200214</strain>
        <tissue evidence="1">Leaf</tissue>
    </source>
</reference>
<accession>A0A8X7S1Y2</accession>
<protein>
    <submittedName>
        <fullName evidence="1">Uncharacterized protein</fullName>
    </submittedName>
</protein>
<gene>
    <name evidence="1" type="ORF">Bca52824_042613</name>
</gene>
<organism evidence="1 2">
    <name type="scientific">Brassica carinata</name>
    <name type="common">Ethiopian mustard</name>
    <name type="synonym">Abyssinian cabbage</name>
    <dbReference type="NCBI Taxonomy" id="52824"/>
    <lineage>
        <taxon>Eukaryota</taxon>
        <taxon>Viridiplantae</taxon>
        <taxon>Streptophyta</taxon>
        <taxon>Embryophyta</taxon>
        <taxon>Tracheophyta</taxon>
        <taxon>Spermatophyta</taxon>
        <taxon>Magnoliopsida</taxon>
        <taxon>eudicotyledons</taxon>
        <taxon>Gunneridae</taxon>
        <taxon>Pentapetalae</taxon>
        <taxon>rosids</taxon>
        <taxon>malvids</taxon>
        <taxon>Brassicales</taxon>
        <taxon>Brassicaceae</taxon>
        <taxon>Brassiceae</taxon>
        <taxon>Brassica</taxon>
    </lineage>
</organism>
<sequence>MAWARIEEVVDQLALEGDANSAKFNVPMKHHKDCNFSYASLKTQVRLATEARDIDAKCPVSCATKEDRRRNRADMNIWSETAKLSDHLNMSSSGSNE</sequence>
<proteinExistence type="predicted"/>
<comment type="caution">
    <text evidence="1">The sequence shown here is derived from an EMBL/GenBank/DDBJ whole genome shotgun (WGS) entry which is preliminary data.</text>
</comment>
<dbReference type="AlphaFoldDB" id="A0A8X7S1Y2"/>